<reference evidence="1" key="1">
    <citation type="submission" date="2022-07" db="EMBL/GenBank/DDBJ databases">
        <title>Evaluation of T. orientalis genome assembly methods using nanopore sequencing and analysis of variation between genomes.</title>
        <authorList>
            <person name="Yam J."/>
            <person name="Micallef M.L."/>
            <person name="Liu M."/>
            <person name="Djordjevic S.P."/>
            <person name="Bogema D.R."/>
            <person name="Jenkins C."/>
        </authorList>
    </citation>
    <scope>NUCLEOTIDE SEQUENCE</scope>
    <source>
        <strain evidence="1">Goon Nure</strain>
    </source>
</reference>
<name>A0A976XJT9_THEOR</name>
<accession>A0A976XJT9</accession>
<proteinExistence type="predicted"/>
<organism evidence="1 2">
    <name type="scientific">Theileria orientalis</name>
    <dbReference type="NCBI Taxonomy" id="68886"/>
    <lineage>
        <taxon>Eukaryota</taxon>
        <taxon>Sar</taxon>
        <taxon>Alveolata</taxon>
        <taxon>Apicomplexa</taxon>
        <taxon>Aconoidasida</taxon>
        <taxon>Piroplasmida</taxon>
        <taxon>Theileriidae</taxon>
        <taxon>Theileria</taxon>
    </lineage>
</organism>
<evidence type="ECO:0000313" key="1">
    <source>
        <dbReference type="EMBL" id="UVC49755.1"/>
    </source>
</evidence>
<dbReference type="EMBL" id="CP056070">
    <property type="protein sequence ID" value="UVC49755.1"/>
    <property type="molecule type" value="Genomic_DNA"/>
</dbReference>
<dbReference type="AlphaFoldDB" id="A0A976XJT9"/>
<evidence type="ECO:0000313" key="2">
    <source>
        <dbReference type="Proteomes" id="UP000244811"/>
    </source>
</evidence>
<protein>
    <submittedName>
        <fullName evidence="1">Uncharacterized protein</fullName>
    </submittedName>
</protein>
<dbReference type="Proteomes" id="UP000244811">
    <property type="component" value="Chromosome 3"/>
</dbReference>
<gene>
    <name evidence="1" type="ORF">MACK_003866</name>
</gene>
<sequence length="239" mass="27494">MNFDLLKTRLHIDQVHLWNRLNELVGGQKNDDRDPDSDLTLEYYVDLITKILRGLNDEPDKDSKHVQTESGLDDDDFERALDIMENNNRILDDYWAAVSNLIMYPRSGIALPKDCLDNFDWNIASKVMNGVECVSNRRNFAKFLQLMEEKDALLNNIIASQHLVLASLRQSNAASRINEGSGSVLKGSDSELSRLRMELETFRSENDLFNVRLELYRSELSRIYEQCEPSLSNPPIVNQ</sequence>